<reference evidence="3" key="2">
    <citation type="journal article" date="2021" name="World Allergy Organ. J.">
        <title>Chromosome-level assembly of Dermatophagoides farinae genome and transcriptome reveals two novel allergens Der f 37 and Der f 39.</title>
        <authorList>
            <person name="Chen J."/>
            <person name="Cai Z."/>
            <person name="Fan D."/>
            <person name="Hu J."/>
            <person name="Hou Y."/>
            <person name="He Y."/>
            <person name="Zhang Z."/>
            <person name="Zhao Z."/>
            <person name="Gao P."/>
            <person name="Hu W."/>
            <person name="Sun J."/>
            <person name="Li J."/>
            <person name="Ji K."/>
        </authorList>
    </citation>
    <scope>NUCLEOTIDE SEQUENCE</scope>
    <source>
        <strain evidence="3">JKM2019</strain>
    </source>
</reference>
<evidence type="ECO:0000313" key="3">
    <source>
        <dbReference type="EMBL" id="KAH7639074.1"/>
    </source>
</evidence>
<accession>A0A9D4NUS7</accession>
<feature type="region of interest" description="Disordered" evidence="1">
    <location>
        <begin position="45"/>
        <end position="97"/>
    </location>
</feature>
<feature type="transmembrane region" description="Helical" evidence="2">
    <location>
        <begin position="12"/>
        <end position="30"/>
    </location>
</feature>
<reference evidence="3" key="1">
    <citation type="submission" date="2020-06" db="EMBL/GenBank/DDBJ databases">
        <authorList>
            <person name="Ji K."/>
            <person name="Li J."/>
        </authorList>
    </citation>
    <scope>NUCLEOTIDE SEQUENCE</scope>
    <source>
        <strain evidence="3">JKM2019</strain>
        <tissue evidence="3">Whole body</tissue>
    </source>
</reference>
<comment type="caution">
    <text evidence="3">The sequence shown here is derived from an EMBL/GenBank/DDBJ whole genome shotgun (WGS) entry which is preliminary data.</text>
</comment>
<evidence type="ECO:0000256" key="2">
    <source>
        <dbReference type="SAM" id="Phobius"/>
    </source>
</evidence>
<keyword evidence="2" id="KW-0812">Transmembrane</keyword>
<keyword evidence="2" id="KW-0472">Membrane</keyword>
<gene>
    <name evidence="3" type="ORF">HUG17_3107</name>
</gene>
<name>A0A9D4NUS7_DERFA</name>
<organism evidence="3">
    <name type="scientific">Dermatophagoides farinae</name>
    <name type="common">American house dust mite</name>
    <dbReference type="NCBI Taxonomy" id="6954"/>
    <lineage>
        <taxon>Eukaryota</taxon>
        <taxon>Metazoa</taxon>
        <taxon>Ecdysozoa</taxon>
        <taxon>Arthropoda</taxon>
        <taxon>Chelicerata</taxon>
        <taxon>Arachnida</taxon>
        <taxon>Acari</taxon>
        <taxon>Acariformes</taxon>
        <taxon>Sarcoptiformes</taxon>
        <taxon>Astigmata</taxon>
        <taxon>Psoroptidia</taxon>
        <taxon>Analgoidea</taxon>
        <taxon>Pyroglyphidae</taxon>
        <taxon>Dermatophagoidinae</taxon>
        <taxon>Dermatophagoides</taxon>
    </lineage>
</organism>
<dbReference type="Proteomes" id="UP000828236">
    <property type="component" value="Unassembled WGS sequence"/>
</dbReference>
<protein>
    <submittedName>
        <fullName evidence="3">Uncharacterized protein</fullName>
    </submittedName>
</protein>
<dbReference type="EMBL" id="SDOV01000007">
    <property type="protein sequence ID" value="KAH7639074.1"/>
    <property type="molecule type" value="Genomic_DNA"/>
</dbReference>
<sequence length="253" mass="28133">MESYQQHRQSNKFIFLIITIIVTIIVNTYGTVSAAAIQSNDNNDIQFDKRQPIPMPRIGRSSSSLSNGQDKRQSLIPAPRIGRRDEKLSGNGGRTTTIDCSNNPELCENYESFGSIVGNSGGGGGGGNINEQENLIEPLDIQLRAAFIPRLGKRSTSSMSTLHSKSPQSRIINENDLFDLYRTGIIDNGKMTIPAVMRDLFEQPQRQQSLSTLLNRYYWNSNKRTAIPYTPRIGRAVFAPRIGKKSAFVPRIG</sequence>
<evidence type="ECO:0000256" key="1">
    <source>
        <dbReference type="SAM" id="MobiDB-lite"/>
    </source>
</evidence>
<dbReference type="AlphaFoldDB" id="A0A9D4NUS7"/>
<keyword evidence="2" id="KW-1133">Transmembrane helix</keyword>
<proteinExistence type="predicted"/>